<dbReference type="EMBL" id="OB669268">
    <property type="protein sequence ID" value="CAD7234617.1"/>
    <property type="molecule type" value="Genomic_DNA"/>
</dbReference>
<dbReference type="FunFam" id="2.30.30.40:FF:000270">
    <property type="entry name" value="Blast:Tyrosine-protein kinase Src-1"/>
    <property type="match status" value="1"/>
</dbReference>
<proteinExistence type="predicted"/>
<organism evidence="2">
    <name type="scientific">Cyprideis torosa</name>
    <dbReference type="NCBI Taxonomy" id="163714"/>
    <lineage>
        <taxon>Eukaryota</taxon>
        <taxon>Metazoa</taxon>
        <taxon>Ecdysozoa</taxon>
        <taxon>Arthropoda</taxon>
        <taxon>Crustacea</taxon>
        <taxon>Oligostraca</taxon>
        <taxon>Ostracoda</taxon>
        <taxon>Podocopa</taxon>
        <taxon>Podocopida</taxon>
        <taxon>Cytherocopina</taxon>
        <taxon>Cytheroidea</taxon>
        <taxon>Cytherideidae</taxon>
        <taxon>Cyprideis</taxon>
    </lineage>
</organism>
<evidence type="ECO:0000313" key="2">
    <source>
        <dbReference type="EMBL" id="CAD7234617.1"/>
    </source>
</evidence>
<name>A0A7R8ZU79_9CRUS</name>
<sequence length="229" mass="24608">MAFLCPVRMRRSKKKKPGEEFPREPPPPLGRITGSASVETLVRVGLEKEHGLSPESKMVVLHDFTPYVDDELEVKRGSVVNVLYQENDWVYVIDEDGRREGFIPHSYCAPYGSPMAELALNVKLKKVPRPPPNPQTENLPGKNLDVPPRQGGLPHHKYSASTATPTKPSASSGGGFLPHHSLGSGSDGTRGHHTPGGPTSSALGSGGLTDQGSQSSSLGSQSEAHPFYK</sequence>
<dbReference type="PROSITE" id="PS50002">
    <property type="entry name" value="SH3"/>
    <property type="match status" value="1"/>
</dbReference>
<dbReference type="Pfam" id="PF00018">
    <property type="entry name" value="SH3_1"/>
    <property type="match status" value="1"/>
</dbReference>
<dbReference type="InterPro" id="IPR036028">
    <property type="entry name" value="SH3-like_dom_sf"/>
</dbReference>
<dbReference type="SMART" id="SM00326">
    <property type="entry name" value="SH3"/>
    <property type="match status" value="1"/>
</dbReference>
<dbReference type="OrthoDB" id="9991832at2759"/>
<dbReference type="SUPFAM" id="SSF50044">
    <property type="entry name" value="SH3-domain"/>
    <property type="match status" value="1"/>
</dbReference>
<reference evidence="2" key="1">
    <citation type="submission" date="2020-11" db="EMBL/GenBank/DDBJ databases">
        <authorList>
            <person name="Tran Van P."/>
        </authorList>
    </citation>
    <scope>NUCLEOTIDE SEQUENCE</scope>
</reference>
<dbReference type="CDD" id="cd00174">
    <property type="entry name" value="SH3"/>
    <property type="match status" value="1"/>
</dbReference>
<feature type="region of interest" description="Disordered" evidence="1">
    <location>
        <begin position="7"/>
        <end position="34"/>
    </location>
</feature>
<accession>A0A7R8ZU79</accession>
<dbReference type="Gene3D" id="2.30.30.40">
    <property type="entry name" value="SH3 Domains"/>
    <property type="match status" value="1"/>
</dbReference>
<feature type="compositionally biased region" description="Low complexity" evidence="1">
    <location>
        <begin position="159"/>
        <end position="171"/>
    </location>
</feature>
<evidence type="ECO:0000256" key="1">
    <source>
        <dbReference type="SAM" id="MobiDB-lite"/>
    </source>
</evidence>
<gene>
    <name evidence="2" type="ORF">CTOB1V02_LOCUS12433</name>
</gene>
<feature type="non-terminal residue" evidence="2">
    <location>
        <position position="229"/>
    </location>
</feature>
<feature type="compositionally biased region" description="Low complexity" evidence="1">
    <location>
        <begin position="210"/>
        <end position="222"/>
    </location>
</feature>
<protein>
    <submittedName>
        <fullName evidence="2">Uncharacterized protein</fullName>
    </submittedName>
</protein>
<dbReference type="InterPro" id="IPR001452">
    <property type="entry name" value="SH3_domain"/>
</dbReference>
<dbReference type="AlphaFoldDB" id="A0A7R8ZU79"/>
<feature type="region of interest" description="Disordered" evidence="1">
    <location>
        <begin position="126"/>
        <end position="229"/>
    </location>
</feature>